<dbReference type="Pfam" id="PF05762">
    <property type="entry name" value="VWA_CoxE"/>
    <property type="match status" value="1"/>
</dbReference>
<sequence>MLIDFLLALRAEGLRVGPGEWLALLGLLDAGLLDAPAAGGEAEAPGSLARLHALGRLALVKDETLFDRYDRAFGRFVDGLPPAEADGPRVPEDWLIQRMRRQLSAAEQAALQPLDREALLRGLEERLATQRGRHEGGSRWIGTGGTSPYGHGGSNPRGLRLGGTGAEPGEGRAIKVWQARDFRAQDVDAPLQGRALQLALRRLRRFAREGAAEELDLPGTIAATAANAGWLDLKLRPERHNHVKVLLMMDVGGSMDLHIRRVDELFRAARSEFKHLQRVYFHNCVYEGVWRDPARRRADRLDTAELIRATPRDHRLILVGDATMSPFEITHPGGSVEHMNPETGAAWLQRLFQHFPQHVWLNPVAPAEWAWRPSIGLIERLMRPQRMFSLSLAGLEGAMASLSR</sequence>
<dbReference type="PANTHER" id="PTHR39338">
    <property type="entry name" value="BLL5662 PROTEIN-RELATED"/>
    <property type="match status" value="1"/>
</dbReference>
<gene>
    <name evidence="2" type="ORF">H4F90_01775</name>
</gene>
<dbReference type="EMBL" id="JACIVI010000001">
    <property type="protein sequence ID" value="MBB1160710.1"/>
    <property type="molecule type" value="Genomic_DNA"/>
</dbReference>
<evidence type="ECO:0000313" key="2">
    <source>
        <dbReference type="EMBL" id="MBB1160710.1"/>
    </source>
</evidence>
<proteinExistence type="predicted"/>
<name>A0A839HMV3_9BURK</name>
<dbReference type="Proteomes" id="UP000586093">
    <property type="component" value="Unassembled WGS sequence"/>
</dbReference>
<feature type="region of interest" description="Disordered" evidence="1">
    <location>
        <begin position="131"/>
        <end position="154"/>
    </location>
</feature>
<evidence type="ECO:0000256" key="1">
    <source>
        <dbReference type="SAM" id="MobiDB-lite"/>
    </source>
</evidence>
<dbReference type="AlphaFoldDB" id="A0A839HMV3"/>
<dbReference type="InterPro" id="IPR008912">
    <property type="entry name" value="Uncharacterised_CoxE"/>
</dbReference>
<protein>
    <submittedName>
        <fullName evidence="2">VWA domain-containing protein</fullName>
    </submittedName>
</protein>
<comment type="caution">
    <text evidence="2">The sequence shown here is derived from an EMBL/GenBank/DDBJ whole genome shotgun (WGS) entry which is preliminary data.</text>
</comment>
<organism evidence="2 3">
    <name type="scientific">Aquariibacter albus</name>
    <dbReference type="NCBI Taxonomy" id="2759899"/>
    <lineage>
        <taxon>Bacteria</taxon>
        <taxon>Pseudomonadati</taxon>
        <taxon>Pseudomonadota</taxon>
        <taxon>Betaproteobacteria</taxon>
        <taxon>Burkholderiales</taxon>
        <taxon>Sphaerotilaceae</taxon>
        <taxon>Aquariibacter</taxon>
    </lineage>
</organism>
<dbReference type="PANTHER" id="PTHR39338:SF7">
    <property type="entry name" value="BLL6692 PROTEIN"/>
    <property type="match status" value="1"/>
</dbReference>
<feature type="compositionally biased region" description="Gly residues" evidence="1">
    <location>
        <begin position="142"/>
        <end position="154"/>
    </location>
</feature>
<keyword evidence="3" id="KW-1185">Reference proteome</keyword>
<reference evidence="2 3" key="1">
    <citation type="submission" date="2020-08" db="EMBL/GenBank/DDBJ databases">
        <title>Aquariorum lacteus gen. nov., sp. nov., a new member of the family Comamonadaceae, isolated from freshwater aquarium.</title>
        <authorList>
            <person name="Chun S.-J."/>
        </authorList>
    </citation>
    <scope>NUCLEOTIDE SEQUENCE [LARGE SCALE GENOMIC DNA]</scope>
    <source>
        <strain evidence="2 3">SJAQ100</strain>
    </source>
</reference>
<dbReference type="RefSeq" id="WP_182660905.1">
    <property type="nucleotide sequence ID" value="NZ_JACIVI010000001.1"/>
</dbReference>
<evidence type="ECO:0000313" key="3">
    <source>
        <dbReference type="Proteomes" id="UP000586093"/>
    </source>
</evidence>
<accession>A0A839HMV3</accession>